<dbReference type="InterPro" id="IPR036388">
    <property type="entry name" value="WH-like_DNA-bd_sf"/>
</dbReference>
<dbReference type="InterPro" id="IPR043519">
    <property type="entry name" value="NT_sf"/>
</dbReference>
<sequence>MDWRTPTEALMPGLEGVALRQLYAVDAPQTAGDVHARAGTGSRNGVRYALDRLADQGIVTRTVAGNTAIYQVNREHLAYPALTAALATFNPYRDLRDRLRDLVRECPWDGPLFALAIYGSVARGEAGPDSDVDLLLVLPDGRDVDDPQVDDLSEALHVHVKRWTGNRAHLDVRTRRQVRTAAESGDPIFASWVRDADLVFGPDLITETKESVA</sequence>
<name>A0ABQ4D6A3_9CELL</name>
<comment type="caution">
    <text evidence="2">The sequence shown here is derived from an EMBL/GenBank/DDBJ whole genome shotgun (WGS) entry which is preliminary data.</text>
</comment>
<dbReference type="Pfam" id="PF01909">
    <property type="entry name" value="NTP_transf_2"/>
    <property type="match status" value="1"/>
</dbReference>
<organism evidence="2 3">
    <name type="scientific">Cellulomonas oligotrophica</name>
    <dbReference type="NCBI Taxonomy" id="931536"/>
    <lineage>
        <taxon>Bacteria</taxon>
        <taxon>Bacillati</taxon>
        <taxon>Actinomycetota</taxon>
        <taxon>Actinomycetes</taxon>
        <taxon>Micrococcales</taxon>
        <taxon>Cellulomonadaceae</taxon>
        <taxon>Cellulomonas</taxon>
    </lineage>
</organism>
<dbReference type="Gene3D" id="1.10.10.10">
    <property type="entry name" value="Winged helix-like DNA-binding domain superfamily/Winged helix DNA-binding domain"/>
    <property type="match status" value="1"/>
</dbReference>
<reference evidence="2 3" key="1">
    <citation type="submission" date="2021-01" db="EMBL/GenBank/DDBJ databases">
        <title>Whole genome shotgun sequence of Cellulomonas oligotrophica NBRC 109435.</title>
        <authorList>
            <person name="Komaki H."/>
            <person name="Tamura T."/>
        </authorList>
    </citation>
    <scope>NUCLEOTIDE SEQUENCE [LARGE SCALE GENOMIC DNA]</scope>
    <source>
        <strain evidence="2 3">NBRC 109435</strain>
    </source>
</reference>
<dbReference type="Gene3D" id="3.30.460.10">
    <property type="entry name" value="Beta Polymerase, domain 2"/>
    <property type="match status" value="1"/>
</dbReference>
<feature type="domain" description="Polymerase nucleotidyl transferase" evidence="1">
    <location>
        <begin position="100"/>
        <end position="154"/>
    </location>
</feature>
<protein>
    <recommendedName>
        <fullName evidence="1">Polymerase nucleotidyl transferase domain-containing protein</fullName>
    </recommendedName>
</protein>
<keyword evidence="3" id="KW-1185">Reference proteome</keyword>
<dbReference type="InterPro" id="IPR002934">
    <property type="entry name" value="Polymerase_NTP_transf_dom"/>
</dbReference>
<evidence type="ECO:0000313" key="2">
    <source>
        <dbReference type="EMBL" id="GIG31245.1"/>
    </source>
</evidence>
<dbReference type="CDD" id="cd05403">
    <property type="entry name" value="NT_KNTase_like"/>
    <property type="match status" value="1"/>
</dbReference>
<dbReference type="InterPro" id="IPR036390">
    <property type="entry name" value="WH_DNA-bd_sf"/>
</dbReference>
<proteinExistence type="predicted"/>
<dbReference type="SUPFAM" id="SSF81301">
    <property type="entry name" value="Nucleotidyltransferase"/>
    <property type="match status" value="1"/>
</dbReference>
<accession>A0ABQ4D6A3</accession>
<dbReference type="SUPFAM" id="SSF46785">
    <property type="entry name" value="Winged helix' DNA-binding domain"/>
    <property type="match status" value="1"/>
</dbReference>
<evidence type="ECO:0000259" key="1">
    <source>
        <dbReference type="Pfam" id="PF01909"/>
    </source>
</evidence>
<gene>
    <name evidence="2" type="ORF">Col01nite_04040</name>
</gene>
<evidence type="ECO:0000313" key="3">
    <source>
        <dbReference type="Proteomes" id="UP000618382"/>
    </source>
</evidence>
<dbReference type="Proteomes" id="UP000618382">
    <property type="component" value="Unassembled WGS sequence"/>
</dbReference>
<dbReference type="EMBL" id="BONN01000001">
    <property type="protein sequence ID" value="GIG31245.1"/>
    <property type="molecule type" value="Genomic_DNA"/>
</dbReference>